<reference evidence="3 4" key="1">
    <citation type="submission" date="2023-12" db="EMBL/GenBank/DDBJ databases">
        <title>Baltic Sea Cyanobacteria.</title>
        <authorList>
            <person name="Delbaje E."/>
            <person name="Fewer D.P."/>
            <person name="Shishido T.K."/>
        </authorList>
    </citation>
    <scope>NUCLEOTIDE SEQUENCE [LARGE SCALE GENOMIC DNA]</scope>
    <source>
        <strain evidence="3 4">UHCC 0060</strain>
    </source>
</reference>
<name>A0ABU5UXC0_NODSP</name>
<proteinExistence type="predicted"/>
<keyword evidence="1" id="KW-0238">DNA-binding</keyword>
<evidence type="ECO:0000259" key="2">
    <source>
        <dbReference type="Pfam" id="PF07282"/>
    </source>
</evidence>
<comment type="caution">
    <text evidence="3">The sequence shown here is derived from an EMBL/GenBank/DDBJ whole genome shotgun (WGS) entry which is preliminary data.</text>
</comment>
<evidence type="ECO:0000256" key="1">
    <source>
        <dbReference type="ARBA" id="ARBA00023125"/>
    </source>
</evidence>
<evidence type="ECO:0000313" key="4">
    <source>
        <dbReference type="Proteomes" id="UP001303285"/>
    </source>
</evidence>
<dbReference type="Proteomes" id="UP001303285">
    <property type="component" value="Unassembled WGS sequence"/>
</dbReference>
<gene>
    <name evidence="3" type="ORF">VB695_23380</name>
</gene>
<keyword evidence="4" id="KW-1185">Reference proteome</keyword>
<feature type="domain" description="Cas12f1-like TNB" evidence="2">
    <location>
        <begin position="13"/>
        <end position="37"/>
    </location>
</feature>
<dbReference type="Pfam" id="PF07282">
    <property type="entry name" value="Cas12f1-like_TNB"/>
    <property type="match status" value="1"/>
</dbReference>
<evidence type="ECO:0000313" key="3">
    <source>
        <dbReference type="EMBL" id="MEA5610966.1"/>
    </source>
</evidence>
<accession>A0ABU5UXC0</accession>
<dbReference type="InterPro" id="IPR010095">
    <property type="entry name" value="Cas12f1-like_TNB"/>
</dbReference>
<dbReference type="EMBL" id="JAYGHK010000158">
    <property type="protein sequence ID" value="MEA5610966.1"/>
    <property type="molecule type" value="Genomic_DNA"/>
</dbReference>
<organism evidence="3 4">
    <name type="scientific">Nodularia spumigena UHCC 0060</name>
    <dbReference type="NCBI Taxonomy" id="3110300"/>
    <lineage>
        <taxon>Bacteria</taxon>
        <taxon>Bacillati</taxon>
        <taxon>Cyanobacteriota</taxon>
        <taxon>Cyanophyceae</taxon>
        <taxon>Nostocales</taxon>
        <taxon>Nodulariaceae</taxon>
        <taxon>Nodularia</taxon>
    </lineage>
</organism>
<protein>
    <submittedName>
        <fullName evidence="3">Zinc ribbon domain-containing protein</fullName>
    </submittedName>
</protein>
<sequence>MPPKGTKKENLTLNERVFQCENCGFECDRDLNAAINLSKIDLSKAVS</sequence>